<comment type="similarity">
    <text evidence="1">Belongs to the short-chain dehydrogenases/reductases (SDR) family.</text>
</comment>
<name>A0A132NDG7_HYDSH</name>
<dbReference type="STRING" id="1484.SA87_00370"/>
<dbReference type="Gene3D" id="3.40.50.720">
    <property type="entry name" value="NAD(P)-binding Rossmann-like Domain"/>
    <property type="match status" value="1"/>
</dbReference>
<evidence type="ECO:0000313" key="8">
    <source>
        <dbReference type="Proteomes" id="UP000244180"/>
    </source>
</evidence>
<protein>
    <submittedName>
        <fullName evidence="6">3-oxoacyl-[acyl-carrier protein] reductase</fullName>
    </submittedName>
    <submittedName>
        <fullName evidence="4">SDR family oxidoreductase</fullName>
    </submittedName>
</protein>
<reference evidence="4" key="3">
    <citation type="journal article" date="2021" name="Microbiology">
        <title>Metagenomic Analysis of the Microbial Community in the Underground Coal Fire Area (Kemerovo Region, Russia) Revealed Predominance of Thermophilic Members of the Phyla Deinococcus-thermus, Aquificae, and Firmicutes.</title>
        <authorList>
            <person name="Kadnikov V."/>
            <person name="Mardanov A.V."/>
            <person name="Beletsky A.V."/>
            <person name="Karnachuk O.V."/>
            <person name="Ravin N.V."/>
        </authorList>
    </citation>
    <scope>NUCLEOTIDE SEQUENCE</scope>
    <source>
        <strain evidence="4">RBS10-49</strain>
    </source>
</reference>
<keyword evidence="2" id="KW-0560">Oxidoreductase</keyword>
<comment type="caution">
    <text evidence="5">The sequence shown here is derived from an EMBL/GenBank/DDBJ whole genome shotgun (WGS) entry which is preliminary data.</text>
</comment>
<dbReference type="PANTHER" id="PTHR42879">
    <property type="entry name" value="3-OXOACYL-(ACYL-CARRIER-PROTEIN) REDUCTASE"/>
    <property type="match status" value="1"/>
</dbReference>
<evidence type="ECO:0000256" key="1">
    <source>
        <dbReference type="ARBA" id="ARBA00006484"/>
    </source>
</evidence>
<evidence type="ECO:0000259" key="3">
    <source>
        <dbReference type="SMART" id="SM00822"/>
    </source>
</evidence>
<reference evidence="5 7" key="1">
    <citation type="submission" date="2015-09" db="EMBL/GenBank/DDBJ databases">
        <title>Draft genome sequence of Hydrogenibacillus schlegelii DSM 2000.</title>
        <authorList>
            <person name="Hemp J."/>
        </authorList>
    </citation>
    <scope>NUCLEOTIDE SEQUENCE [LARGE SCALE GENOMIC DNA]</scope>
    <source>
        <strain evidence="5 7">MA 48</strain>
    </source>
</reference>
<dbReference type="InterPro" id="IPR057326">
    <property type="entry name" value="KR_dom"/>
</dbReference>
<dbReference type="EMBL" id="JAHHQF010000070">
    <property type="protein sequence ID" value="MBT9282842.1"/>
    <property type="molecule type" value="Genomic_DNA"/>
</dbReference>
<dbReference type="PRINTS" id="PR00081">
    <property type="entry name" value="GDHRDH"/>
</dbReference>
<dbReference type="Proteomes" id="UP000243024">
    <property type="component" value="Unassembled WGS sequence"/>
</dbReference>
<dbReference type="RefSeq" id="WP_066202439.1">
    <property type="nucleotide sequence ID" value="NZ_CBCSAS010000005.1"/>
</dbReference>
<evidence type="ECO:0000256" key="2">
    <source>
        <dbReference type="ARBA" id="ARBA00023002"/>
    </source>
</evidence>
<dbReference type="EMBL" id="PEBV01000006">
    <property type="protein sequence ID" value="PTQ54139.1"/>
    <property type="molecule type" value="Genomic_DNA"/>
</dbReference>
<evidence type="ECO:0000313" key="4">
    <source>
        <dbReference type="EMBL" id="MBT9282842.1"/>
    </source>
</evidence>
<dbReference type="AlphaFoldDB" id="A0A132NDG7"/>
<organism evidence="5 7">
    <name type="scientific">Hydrogenibacillus schlegelii</name>
    <name type="common">Bacillus schlegelii</name>
    <dbReference type="NCBI Taxonomy" id="1484"/>
    <lineage>
        <taxon>Bacteria</taxon>
        <taxon>Bacillati</taxon>
        <taxon>Bacillota</taxon>
        <taxon>Bacilli</taxon>
        <taxon>Bacillales</taxon>
        <taxon>Bacillales Family X. Incertae Sedis</taxon>
        <taxon>Hydrogenibacillus</taxon>
    </lineage>
</organism>
<accession>A0A132NDG7</accession>
<dbReference type="EMBL" id="JXBB01000045">
    <property type="protein sequence ID" value="OAR03682.1"/>
    <property type="molecule type" value="Genomic_DNA"/>
</dbReference>
<keyword evidence="7" id="KW-1185">Reference proteome</keyword>
<reference evidence="6 8" key="2">
    <citation type="submission" date="2017-08" db="EMBL/GenBank/DDBJ databases">
        <title>Burning lignite coal seam in the remote Altai Mountains harbors a hydrogen-driven thermophilic microbial community.</title>
        <authorList>
            <person name="Kadnikov V.V."/>
            <person name="Mardanov A.V."/>
            <person name="Ivasenko D."/>
            <person name="Beletsky A.V."/>
            <person name="Karnachuk O.V."/>
            <person name="Ravin N.V."/>
        </authorList>
    </citation>
    <scope>NUCLEOTIDE SEQUENCE [LARGE SCALE GENOMIC DNA]</scope>
    <source>
        <strain evidence="6">AL33</strain>
    </source>
</reference>
<dbReference type="PRINTS" id="PR00080">
    <property type="entry name" value="SDRFAMILY"/>
</dbReference>
<dbReference type="InterPro" id="IPR036291">
    <property type="entry name" value="NAD(P)-bd_dom_sf"/>
</dbReference>
<evidence type="ECO:0000313" key="7">
    <source>
        <dbReference type="Proteomes" id="UP000243024"/>
    </source>
</evidence>
<evidence type="ECO:0000313" key="6">
    <source>
        <dbReference type="EMBL" id="PTQ54139.1"/>
    </source>
</evidence>
<dbReference type="OrthoDB" id="9803333at2"/>
<dbReference type="SMART" id="SM00822">
    <property type="entry name" value="PKS_KR"/>
    <property type="match status" value="1"/>
</dbReference>
<dbReference type="PANTHER" id="PTHR42879:SF2">
    <property type="entry name" value="3-OXOACYL-[ACYL-CARRIER-PROTEIN] REDUCTASE FABG"/>
    <property type="match status" value="1"/>
</dbReference>
<dbReference type="SUPFAM" id="SSF51735">
    <property type="entry name" value="NAD(P)-binding Rossmann-fold domains"/>
    <property type="match status" value="1"/>
</dbReference>
<evidence type="ECO:0000313" key="5">
    <source>
        <dbReference type="EMBL" id="OAR03682.1"/>
    </source>
</evidence>
<feature type="domain" description="Ketoreductase" evidence="3">
    <location>
        <begin position="6"/>
        <end position="180"/>
    </location>
</feature>
<dbReference type="Proteomes" id="UP000244180">
    <property type="component" value="Unassembled WGS sequence"/>
</dbReference>
<dbReference type="Proteomes" id="UP000748108">
    <property type="component" value="Unassembled WGS sequence"/>
</dbReference>
<dbReference type="InterPro" id="IPR002347">
    <property type="entry name" value="SDR_fam"/>
</dbReference>
<gene>
    <name evidence="6" type="ORF">HSCHL_0783</name>
    <name evidence="4" type="ORF">KM312_09415</name>
    <name evidence="5" type="ORF">SA87_00370</name>
</gene>
<sequence>MRPVRHLILLTGASGAVGRAVARALAEAGDFILQGRDLGRLRALQAELAARGARADVWPIDLADRAALLSAVEALPPADVFIHAAGFPHYGLITETPPDVWDALFDVHVRSAYLIVRRLVPPMRRRGFGRIVFVSSIWGVVGAAGEAAYAAAKGAQIALVRSLGKELARSGISVNAVAPGALATPMVQGVFSAEEEAALVEAIPAHRLGAPEDVAALVRFLVLDAGDYLTAQVIGVSGGWP</sequence>
<dbReference type="InterPro" id="IPR050259">
    <property type="entry name" value="SDR"/>
</dbReference>
<dbReference type="FunFam" id="3.40.50.720:FF:000173">
    <property type="entry name" value="3-oxoacyl-[acyl-carrier protein] reductase"/>
    <property type="match status" value="1"/>
</dbReference>
<dbReference type="GO" id="GO:0016491">
    <property type="term" value="F:oxidoreductase activity"/>
    <property type="evidence" value="ECO:0007669"/>
    <property type="project" value="UniProtKB-KW"/>
</dbReference>
<dbReference type="CDD" id="cd05233">
    <property type="entry name" value="SDR_c"/>
    <property type="match status" value="1"/>
</dbReference>
<dbReference type="Pfam" id="PF13561">
    <property type="entry name" value="adh_short_C2"/>
    <property type="match status" value="1"/>
</dbReference>
<proteinExistence type="inferred from homology"/>